<proteinExistence type="inferred from homology"/>
<comment type="similarity">
    <text evidence="2 6">Belongs to the glycosyl hydrolase 53 family.</text>
</comment>
<dbReference type="Pfam" id="PF07745">
    <property type="entry name" value="Glyco_hydro_53"/>
    <property type="match status" value="1"/>
</dbReference>
<dbReference type="Proteomes" id="UP000886653">
    <property type="component" value="Unassembled WGS sequence"/>
</dbReference>
<keyword evidence="8" id="KW-1185">Reference proteome</keyword>
<dbReference type="GO" id="GO:0031218">
    <property type="term" value="F:arabinogalactan endo-1,4-beta-galactosidase activity"/>
    <property type="evidence" value="ECO:0007669"/>
    <property type="project" value="UniProtKB-EC"/>
</dbReference>
<evidence type="ECO:0000256" key="6">
    <source>
        <dbReference type="RuleBase" id="RU361192"/>
    </source>
</evidence>
<dbReference type="SUPFAM" id="SSF51445">
    <property type="entry name" value="(Trans)glycosidases"/>
    <property type="match status" value="1"/>
</dbReference>
<comment type="caution">
    <text evidence="7">The sequence shown here is derived from an EMBL/GenBank/DDBJ whole genome shotgun (WGS) entry which is preliminary data.</text>
</comment>
<dbReference type="PANTHER" id="PTHR34983:SF1">
    <property type="entry name" value="ARABINOGALACTAN ENDO-BETA-1,4-GALACTANASE A"/>
    <property type="match status" value="1"/>
</dbReference>
<dbReference type="EMBL" id="MU167281">
    <property type="protein sequence ID" value="KAG0145179.1"/>
    <property type="molecule type" value="Genomic_DNA"/>
</dbReference>
<dbReference type="AlphaFoldDB" id="A0A9P6TB07"/>
<evidence type="ECO:0000313" key="8">
    <source>
        <dbReference type="Proteomes" id="UP000886653"/>
    </source>
</evidence>
<accession>A0A9P6TB07</accession>
<dbReference type="EC" id="3.2.1.89" evidence="3 6"/>
<dbReference type="Gene3D" id="3.20.20.80">
    <property type="entry name" value="Glycosidases"/>
    <property type="match status" value="1"/>
</dbReference>
<reference evidence="7" key="1">
    <citation type="submission" date="2013-11" db="EMBL/GenBank/DDBJ databases">
        <title>Genome sequence of the fusiform rust pathogen reveals effectors for host alternation and coevolution with pine.</title>
        <authorList>
            <consortium name="DOE Joint Genome Institute"/>
            <person name="Smith K."/>
            <person name="Pendleton A."/>
            <person name="Kubisiak T."/>
            <person name="Anderson C."/>
            <person name="Salamov A."/>
            <person name="Aerts A."/>
            <person name="Riley R."/>
            <person name="Clum A."/>
            <person name="Lindquist E."/>
            <person name="Ence D."/>
            <person name="Campbell M."/>
            <person name="Kronenberg Z."/>
            <person name="Feau N."/>
            <person name="Dhillon B."/>
            <person name="Hamelin R."/>
            <person name="Burleigh J."/>
            <person name="Smith J."/>
            <person name="Yandell M."/>
            <person name="Nelson C."/>
            <person name="Grigoriev I."/>
            <person name="Davis J."/>
        </authorList>
    </citation>
    <scope>NUCLEOTIDE SEQUENCE</scope>
    <source>
        <strain evidence="7">G11</strain>
    </source>
</reference>
<comment type="catalytic activity">
    <reaction evidence="1 6">
        <text>The enzyme specifically hydrolyzes (1-&gt;4)-beta-D-galactosidic linkages in type I arabinogalactans.</text>
        <dbReference type="EC" id="3.2.1.89"/>
    </reaction>
</comment>
<protein>
    <recommendedName>
        <fullName evidence="3 6">Arabinogalactan endo-beta-1,4-galactanase</fullName>
        <ecNumber evidence="3 6">3.2.1.89</ecNumber>
    </recommendedName>
</protein>
<gene>
    <name evidence="7" type="ORF">CROQUDRAFT_658976</name>
</gene>
<dbReference type="PANTHER" id="PTHR34983">
    <property type="entry name" value="ARABINOGALACTAN ENDO-BETA-1,4-GALACTANASE A"/>
    <property type="match status" value="1"/>
</dbReference>
<dbReference type="GO" id="GO:0045490">
    <property type="term" value="P:pectin catabolic process"/>
    <property type="evidence" value="ECO:0007669"/>
    <property type="project" value="TreeGrafter"/>
</dbReference>
<dbReference type="InterPro" id="IPR017853">
    <property type="entry name" value="GH"/>
</dbReference>
<evidence type="ECO:0000256" key="4">
    <source>
        <dbReference type="ARBA" id="ARBA00022801"/>
    </source>
</evidence>
<dbReference type="InterPro" id="IPR011683">
    <property type="entry name" value="Glyco_hydro_53"/>
</dbReference>
<keyword evidence="5 6" id="KW-0326">Glycosidase</keyword>
<sequence>MQTYLDLHFSDYWTDPSHQTTPVSWSQTSIDDLCATVYTYTQTVSNEFARAKIYPIIISIGNEIENGLLWPLGEISKPSNIARLLHSASEGIRSSALSSTTKIMLHTSNGWHKSMQLWFYKTILSFGTFTLNDFDIFGFSFYPFQGPEATFSALKDTLEAFENKYPGKELVIAETNWPFSCPSPRSAFPSEANQIPFSQKGQIEWVKNISDLLDSVKGGAGLFYWEAAWTSNANLGSACADNLLFDPTGKARDSVDMFSLV</sequence>
<evidence type="ECO:0000256" key="5">
    <source>
        <dbReference type="ARBA" id="ARBA00023295"/>
    </source>
</evidence>
<dbReference type="OrthoDB" id="110914at2759"/>
<dbReference type="GO" id="GO:0015926">
    <property type="term" value="F:glucosidase activity"/>
    <property type="evidence" value="ECO:0007669"/>
    <property type="project" value="InterPro"/>
</dbReference>
<keyword evidence="4 6" id="KW-0378">Hydrolase</keyword>
<evidence type="ECO:0000256" key="3">
    <source>
        <dbReference type="ARBA" id="ARBA00012556"/>
    </source>
</evidence>
<evidence type="ECO:0000313" key="7">
    <source>
        <dbReference type="EMBL" id="KAG0145179.1"/>
    </source>
</evidence>
<evidence type="ECO:0000256" key="1">
    <source>
        <dbReference type="ARBA" id="ARBA00001695"/>
    </source>
</evidence>
<evidence type="ECO:0000256" key="2">
    <source>
        <dbReference type="ARBA" id="ARBA00010687"/>
    </source>
</evidence>
<name>A0A9P6TB07_9BASI</name>
<organism evidence="7 8">
    <name type="scientific">Cronartium quercuum f. sp. fusiforme G11</name>
    <dbReference type="NCBI Taxonomy" id="708437"/>
    <lineage>
        <taxon>Eukaryota</taxon>
        <taxon>Fungi</taxon>
        <taxon>Dikarya</taxon>
        <taxon>Basidiomycota</taxon>
        <taxon>Pucciniomycotina</taxon>
        <taxon>Pucciniomycetes</taxon>
        <taxon>Pucciniales</taxon>
        <taxon>Coleosporiaceae</taxon>
        <taxon>Cronartium</taxon>
    </lineage>
</organism>